<protein>
    <recommendedName>
        <fullName evidence="5">GDSL esterase/lipase</fullName>
    </recommendedName>
</protein>
<comment type="caution">
    <text evidence="3">The sequence shown here is derived from an EMBL/GenBank/DDBJ whole genome shotgun (WGS) entry which is preliminary data.</text>
</comment>
<name>A0AA39UNF4_ACESA</name>
<proteinExistence type="inferred from homology"/>
<accession>A0AA39UNF4</accession>
<dbReference type="PANTHER" id="PTHR22835">
    <property type="entry name" value="ZINC FINGER FYVE DOMAIN CONTAINING PROTEIN"/>
    <property type="match status" value="1"/>
</dbReference>
<evidence type="ECO:0000256" key="1">
    <source>
        <dbReference type="ARBA" id="ARBA00008668"/>
    </source>
</evidence>
<comment type="similarity">
    <text evidence="1">Belongs to the 'GDSL' lipolytic enzyme family.</text>
</comment>
<evidence type="ECO:0008006" key="5">
    <source>
        <dbReference type="Google" id="ProtNLM"/>
    </source>
</evidence>
<dbReference type="GO" id="GO:0016788">
    <property type="term" value="F:hydrolase activity, acting on ester bonds"/>
    <property type="evidence" value="ECO:0007669"/>
    <property type="project" value="InterPro"/>
</dbReference>
<reference evidence="3" key="2">
    <citation type="submission" date="2023-06" db="EMBL/GenBank/DDBJ databases">
        <authorList>
            <person name="Swenson N.G."/>
            <person name="Wegrzyn J.L."/>
            <person name="Mcevoy S.L."/>
        </authorList>
    </citation>
    <scope>NUCLEOTIDE SEQUENCE</scope>
    <source>
        <strain evidence="3">NS2018</strain>
        <tissue evidence="3">Leaf</tissue>
    </source>
</reference>
<keyword evidence="2" id="KW-0325">Glycoprotein</keyword>
<evidence type="ECO:0000256" key="2">
    <source>
        <dbReference type="ARBA" id="ARBA00023180"/>
    </source>
</evidence>
<gene>
    <name evidence="3" type="ORF">LWI29_002376</name>
</gene>
<dbReference type="Proteomes" id="UP001168877">
    <property type="component" value="Unassembled WGS sequence"/>
</dbReference>
<organism evidence="3 4">
    <name type="scientific">Acer saccharum</name>
    <name type="common">Sugar maple</name>
    <dbReference type="NCBI Taxonomy" id="4024"/>
    <lineage>
        <taxon>Eukaryota</taxon>
        <taxon>Viridiplantae</taxon>
        <taxon>Streptophyta</taxon>
        <taxon>Embryophyta</taxon>
        <taxon>Tracheophyta</taxon>
        <taxon>Spermatophyta</taxon>
        <taxon>Magnoliopsida</taxon>
        <taxon>eudicotyledons</taxon>
        <taxon>Gunneridae</taxon>
        <taxon>Pentapetalae</taxon>
        <taxon>rosids</taxon>
        <taxon>malvids</taxon>
        <taxon>Sapindales</taxon>
        <taxon>Sapindaceae</taxon>
        <taxon>Hippocastanoideae</taxon>
        <taxon>Acereae</taxon>
        <taxon>Acer</taxon>
    </lineage>
</organism>
<evidence type="ECO:0000313" key="4">
    <source>
        <dbReference type="Proteomes" id="UP001168877"/>
    </source>
</evidence>
<keyword evidence="4" id="KW-1185">Reference proteome</keyword>
<dbReference type="InterPro" id="IPR001087">
    <property type="entry name" value="GDSL"/>
</dbReference>
<dbReference type="PANTHER" id="PTHR22835:SF510">
    <property type="entry name" value="GDSL ESTERASE_LIPASE"/>
    <property type="match status" value="1"/>
</dbReference>
<dbReference type="Gene3D" id="3.40.50.1110">
    <property type="entry name" value="SGNH hydrolase"/>
    <property type="match status" value="1"/>
</dbReference>
<sequence length="278" mass="31172">MDNVTRRLLGPITTIKNVKSLTILVIFVDSLSIFMTLQPQRLRIVNTNDCDFPAIFNFGDSNSDTGGKSAAFYRLPSPNGDTFFHKPSGRYSDGLVVLDFLAEKLGLPFLSAYLNSMGTNFRHGSNFATGGSTIQPLDARIFEVGFSLISLDIQLLQFEQFKAQMEELYIEGASSYIRNSLPRPEDFSKALYTFDIGQNDLHSGLKLMTEEQLKESVSGIINRLVQAVEVAKILQCIPFGRMTTKLYSATYMIFSYVEIIEMQVCTCFTRKVAVEQLN</sequence>
<evidence type="ECO:0000313" key="3">
    <source>
        <dbReference type="EMBL" id="KAK0573054.1"/>
    </source>
</evidence>
<dbReference type="Pfam" id="PF00657">
    <property type="entry name" value="Lipase_GDSL"/>
    <property type="match status" value="1"/>
</dbReference>
<dbReference type="InterPro" id="IPR036514">
    <property type="entry name" value="SGNH_hydro_sf"/>
</dbReference>
<dbReference type="EMBL" id="JAUESC010000387">
    <property type="protein sequence ID" value="KAK0573054.1"/>
    <property type="molecule type" value="Genomic_DNA"/>
</dbReference>
<reference evidence="3" key="1">
    <citation type="journal article" date="2022" name="Plant J.">
        <title>Strategies of tolerance reflected in two North American maple genomes.</title>
        <authorList>
            <person name="McEvoy S.L."/>
            <person name="Sezen U.U."/>
            <person name="Trouern-Trend A."/>
            <person name="McMahon S.M."/>
            <person name="Schaberg P.G."/>
            <person name="Yang J."/>
            <person name="Wegrzyn J.L."/>
            <person name="Swenson N.G."/>
        </authorList>
    </citation>
    <scope>NUCLEOTIDE SEQUENCE</scope>
    <source>
        <strain evidence="3">NS2018</strain>
    </source>
</reference>
<dbReference type="AlphaFoldDB" id="A0AA39UNF4"/>